<dbReference type="STRING" id="448386.A0A2V3IRW9"/>
<dbReference type="OrthoDB" id="10250354at2759"/>
<keyword evidence="2 7" id="KW-0812">Transmembrane</keyword>
<feature type="chain" id="PRO_5016026584" evidence="8">
    <location>
        <begin position="26"/>
        <end position="306"/>
    </location>
</feature>
<dbReference type="GO" id="GO:0005789">
    <property type="term" value="C:endoplasmic reticulum membrane"/>
    <property type="evidence" value="ECO:0007669"/>
    <property type="project" value="TreeGrafter"/>
</dbReference>
<dbReference type="CDD" id="cd06257">
    <property type="entry name" value="DnaJ"/>
    <property type="match status" value="1"/>
</dbReference>
<feature type="signal peptide" evidence="8">
    <location>
        <begin position="1"/>
        <end position="25"/>
    </location>
</feature>
<dbReference type="AlphaFoldDB" id="A0A2V3IRW9"/>
<dbReference type="Proteomes" id="UP000247409">
    <property type="component" value="Unassembled WGS sequence"/>
</dbReference>
<evidence type="ECO:0000256" key="6">
    <source>
        <dbReference type="SAM" id="MobiDB-lite"/>
    </source>
</evidence>
<comment type="subcellular location">
    <subcellularLocation>
        <location evidence="1">Membrane</location>
        <topology evidence="1">Multi-pass membrane protein</topology>
    </subcellularLocation>
</comment>
<dbReference type="PROSITE" id="PS50076">
    <property type="entry name" value="DNAJ_2"/>
    <property type="match status" value="1"/>
</dbReference>
<feature type="compositionally biased region" description="Basic residues" evidence="6">
    <location>
        <begin position="282"/>
        <end position="292"/>
    </location>
</feature>
<feature type="transmembrane region" description="Helical" evidence="7">
    <location>
        <begin position="121"/>
        <end position="142"/>
    </location>
</feature>
<dbReference type="GO" id="GO:0006457">
    <property type="term" value="P:protein folding"/>
    <property type="evidence" value="ECO:0007669"/>
    <property type="project" value="InterPro"/>
</dbReference>
<evidence type="ECO:0000256" key="3">
    <source>
        <dbReference type="ARBA" id="ARBA00022989"/>
    </source>
</evidence>
<evidence type="ECO:0000256" key="2">
    <source>
        <dbReference type="ARBA" id="ARBA00022692"/>
    </source>
</evidence>
<organism evidence="10 11">
    <name type="scientific">Gracilariopsis chorda</name>
    <dbReference type="NCBI Taxonomy" id="448386"/>
    <lineage>
        <taxon>Eukaryota</taxon>
        <taxon>Rhodophyta</taxon>
        <taxon>Florideophyceae</taxon>
        <taxon>Rhodymeniophycidae</taxon>
        <taxon>Gracilariales</taxon>
        <taxon>Gracilariaceae</taxon>
        <taxon>Gracilariopsis</taxon>
    </lineage>
</organism>
<dbReference type="InterPro" id="IPR036869">
    <property type="entry name" value="J_dom_sf"/>
</dbReference>
<name>A0A2V3IRW9_9FLOR</name>
<evidence type="ECO:0000256" key="7">
    <source>
        <dbReference type="SAM" id="Phobius"/>
    </source>
</evidence>
<dbReference type="PROSITE" id="PS00636">
    <property type="entry name" value="DNAJ_1"/>
    <property type="match status" value="1"/>
</dbReference>
<dbReference type="SUPFAM" id="SSF46565">
    <property type="entry name" value="Chaperone J-domain"/>
    <property type="match status" value="1"/>
</dbReference>
<protein>
    <submittedName>
        <fullName evidence="10">DnaJ-like</fullName>
    </submittedName>
</protein>
<evidence type="ECO:0000256" key="4">
    <source>
        <dbReference type="ARBA" id="ARBA00023136"/>
    </source>
</evidence>
<keyword evidence="8" id="KW-0732">Signal</keyword>
<keyword evidence="5" id="KW-0143">Chaperone</keyword>
<accession>A0A2V3IRW9</accession>
<dbReference type="InterPro" id="IPR018253">
    <property type="entry name" value="DnaJ_domain_CS"/>
</dbReference>
<evidence type="ECO:0000256" key="5">
    <source>
        <dbReference type="ARBA" id="ARBA00023186"/>
    </source>
</evidence>
<evidence type="ECO:0000256" key="8">
    <source>
        <dbReference type="SAM" id="SignalP"/>
    </source>
</evidence>
<dbReference type="Gene3D" id="1.10.287.110">
    <property type="entry name" value="DnaJ domain"/>
    <property type="match status" value="1"/>
</dbReference>
<evidence type="ECO:0000259" key="9">
    <source>
        <dbReference type="PROSITE" id="PS50076"/>
    </source>
</evidence>
<sequence>MALPSRSPSLIVLLLLALFCATSSAIFCGKENCYHLLEVPRNASKLEIRRSYRRISSEKHPDKKPGDQNAAEHFRKISAAYEILLNDANRAQYDDFLDNPGKYWRFLMENASDVYAPKSNVIVVVTGIIGVFTLIQWLNMNYTYKHTLKRMKESRQFQHKVTRLLKSKQAASKEEAETMIDVVGLKEPHWKDLIAFRLIKLPQSAFKYISWNVNWIVSYNIRKLEYSESDKIYLIQKNMHITPEEWAAEPDKERQSMLEAQLWDADNREEYIRAKRIQLNRLGKGKKKKKHTPSPYSEVEPVNMSE</sequence>
<gene>
    <name evidence="10" type="ORF">BWQ96_05366</name>
</gene>
<reference evidence="10 11" key="1">
    <citation type="journal article" date="2018" name="Mol. Biol. Evol.">
        <title>Analysis of the draft genome of the red seaweed Gracilariopsis chorda provides insights into genome size evolution in Rhodophyta.</title>
        <authorList>
            <person name="Lee J."/>
            <person name="Yang E.C."/>
            <person name="Graf L."/>
            <person name="Yang J.H."/>
            <person name="Qiu H."/>
            <person name="Zel Zion U."/>
            <person name="Chan C.X."/>
            <person name="Stephens T.G."/>
            <person name="Weber A.P.M."/>
            <person name="Boo G.H."/>
            <person name="Boo S.M."/>
            <person name="Kim K.M."/>
            <person name="Shin Y."/>
            <person name="Jung M."/>
            <person name="Lee S.J."/>
            <person name="Yim H.S."/>
            <person name="Lee J.H."/>
            <person name="Bhattacharya D."/>
            <person name="Yoon H.S."/>
        </authorList>
    </citation>
    <scope>NUCLEOTIDE SEQUENCE [LARGE SCALE GENOMIC DNA]</scope>
    <source>
        <strain evidence="10 11">SKKU-2015</strain>
        <tissue evidence="10">Whole body</tissue>
    </source>
</reference>
<dbReference type="PRINTS" id="PR00625">
    <property type="entry name" value="JDOMAIN"/>
</dbReference>
<keyword evidence="11" id="KW-1185">Reference proteome</keyword>
<comment type="caution">
    <text evidence="10">The sequence shown here is derived from an EMBL/GenBank/DDBJ whole genome shotgun (WGS) entry which is preliminary data.</text>
</comment>
<dbReference type="Pfam" id="PF00226">
    <property type="entry name" value="DnaJ"/>
    <property type="match status" value="1"/>
</dbReference>
<proteinExistence type="predicted"/>
<feature type="domain" description="J" evidence="9">
    <location>
        <begin position="32"/>
        <end position="97"/>
    </location>
</feature>
<dbReference type="PANTHER" id="PTHR44176">
    <property type="entry name" value="DNAJ HOMOLOG SUBFAMILY C MEMBER 25"/>
    <property type="match status" value="1"/>
</dbReference>
<dbReference type="EMBL" id="NBIV01000079">
    <property type="protein sequence ID" value="PXF44876.1"/>
    <property type="molecule type" value="Genomic_DNA"/>
</dbReference>
<dbReference type="PANTHER" id="PTHR44176:SF1">
    <property type="entry name" value="DNAJ HOMOLOG SUBFAMILY C MEMBER 25"/>
    <property type="match status" value="1"/>
</dbReference>
<keyword evidence="4 7" id="KW-0472">Membrane</keyword>
<keyword evidence="3 7" id="KW-1133">Transmembrane helix</keyword>
<evidence type="ECO:0000313" key="11">
    <source>
        <dbReference type="Proteomes" id="UP000247409"/>
    </source>
</evidence>
<dbReference type="SMART" id="SM00271">
    <property type="entry name" value="DnaJ"/>
    <property type="match status" value="1"/>
</dbReference>
<evidence type="ECO:0000256" key="1">
    <source>
        <dbReference type="ARBA" id="ARBA00004141"/>
    </source>
</evidence>
<dbReference type="InterPro" id="IPR001623">
    <property type="entry name" value="DnaJ_domain"/>
</dbReference>
<dbReference type="InterPro" id="IPR044632">
    <property type="entry name" value="DNAJC25-like"/>
</dbReference>
<feature type="region of interest" description="Disordered" evidence="6">
    <location>
        <begin position="282"/>
        <end position="306"/>
    </location>
</feature>
<evidence type="ECO:0000313" key="10">
    <source>
        <dbReference type="EMBL" id="PXF44876.1"/>
    </source>
</evidence>